<evidence type="ECO:0000313" key="4">
    <source>
        <dbReference type="Proteomes" id="UP000095649"/>
    </source>
</evidence>
<protein>
    <submittedName>
        <fullName evidence="3">Asp23/Gls24 family envelope stress response protein</fullName>
    </submittedName>
    <submittedName>
        <fullName evidence="2">Protein of uncharacterized function (DUF322)</fullName>
    </submittedName>
</protein>
<dbReference type="OrthoDB" id="9791482at2"/>
<dbReference type="PANTHER" id="PTHR34297:SF2">
    <property type="entry name" value="ASP23_GLS24 FAMILY ENVELOPE STRESS RESPONSE PROTEIN"/>
    <property type="match status" value="1"/>
</dbReference>
<dbReference type="Proteomes" id="UP000095649">
    <property type="component" value="Unassembled WGS sequence"/>
</dbReference>
<evidence type="ECO:0000313" key="3">
    <source>
        <dbReference type="EMBL" id="PDX83843.1"/>
    </source>
</evidence>
<dbReference type="Pfam" id="PF03780">
    <property type="entry name" value="Asp23"/>
    <property type="match status" value="1"/>
</dbReference>
<dbReference type="RefSeq" id="WP_055185180.1">
    <property type="nucleotide sequence ID" value="NZ_CYXN01000002.1"/>
</dbReference>
<organism evidence="2 4">
    <name type="scientific">Faecalibacterium prausnitzii</name>
    <dbReference type="NCBI Taxonomy" id="853"/>
    <lineage>
        <taxon>Bacteria</taxon>
        <taxon>Bacillati</taxon>
        <taxon>Bacillota</taxon>
        <taxon>Clostridia</taxon>
        <taxon>Eubacteriales</taxon>
        <taxon>Oscillospiraceae</taxon>
        <taxon>Faecalibacterium</taxon>
    </lineage>
</organism>
<sequence length="116" mass="12526">MITSRFPLGNVSFTDGYFSTLVGEATKQCYGVAAMAPRNMTDAVKSMVYGSDYPEKGVRVTQQNGRLVIELHIAVSYGLNISTAARSISHRVKDEVEQATGLKVARVVVSVDDVIA</sequence>
<dbReference type="EMBL" id="CYXN01000002">
    <property type="protein sequence ID" value="CUM80149.1"/>
    <property type="molecule type" value="Genomic_DNA"/>
</dbReference>
<dbReference type="AlphaFoldDB" id="A0A173RRC1"/>
<dbReference type="InterPro" id="IPR005531">
    <property type="entry name" value="Asp23"/>
</dbReference>
<name>A0A173RRC1_9FIRM</name>
<evidence type="ECO:0000313" key="5">
    <source>
        <dbReference type="Proteomes" id="UP000220480"/>
    </source>
</evidence>
<reference evidence="3" key="3">
    <citation type="submission" date="2017-07" db="EMBL/GenBank/DDBJ databases">
        <authorList>
            <person name="Sun Z.S."/>
            <person name="Albrecht U."/>
            <person name="Echele G."/>
            <person name="Lee C.C."/>
        </authorList>
    </citation>
    <scope>NUCLEOTIDE SEQUENCE</scope>
    <source>
        <strain evidence="3">CNCM I 4644</strain>
    </source>
</reference>
<reference evidence="2 4" key="1">
    <citation type="submission" date="2015-09" db="EMBL/GenBank/DDBJ databases">
        <authorList>
            <consortium name="Pathogen Informatics"/>
        </authorList>
    </citation>
    <scope>NUCLEOTIDE SEQUENCE [LARGE SCALE GENOMIC DNA]</scope>
    <source>
        <strain evidence="2 4">2789STDY5834970</strain>
    </source>
</reference>
<dbReference type="Proteomes" id="UP000220480">
    <property type="component" value="Unassembled WGS sequence"/>
</dbReference>
<comment type="similarity">
    <text evidence="1">Belongs to the asp23 family.</text>
</comment>
<reference evidence="3 5" key="2">
    <citation type="journal article" date="2017" name="Front. Microbiol.">
        <title>New Insights into the Diversity of the Genus Faecalibacterium.</title>
        <authorList>
            <person name="Benevides L."/>
            <person name="Burman S."/>
            <person name="Martin R."/>
            <person name="Robert V."/>
            <person name="Thomas M."/>
            <person name="Miquel S."/>
            <person name="Chain F."/>
            <person name="Sokol H."/>
            <person name="Bermudez-Humaran L.G."/>
            <person name="Morrison M."/>
            <person name="Langella P."/>
            <person name="Azevedo V.A."/>
            <person name="Chatel J.M."/>
            <person name="Soares S."/>
        </authorList>
    </citation>
    <scope>NUCLEOTIDE SEQUENCE [LARGE SCALE GENOMIC DNA]</scope>
    <source>
        <strain evidence="3 5">CNCM I 4644</strain>
    </source>
</reference>
<evidence type="ECO:0000256" key="1">
    <source>
        <dbReference type="ARBA" id="ARBA00005721"/>
    </source>
</evidence>
<gene>
    <name evidence="3" type="ORF">CGS59_09555</name>
    <name evidence="2" type="ORF">ERS852582_00610</name>
</gene>
<dbReference type="PANTHER" id="PTHR34297">
    <property type="entry name" value="HYPOTHETICAL CYTOSOLIC PROTEIN-RELATED"/>
    <property type="match status" value="1"/>
</dbReference>
<dbReference type="EMBL" id="NMTZ01000020">
    <property type="protein sequence ID" value="PDX83843.1"/>
    <property type="molecule type" value="Genomic_DNA"/>
</dbReference>
<proteinExistence type="inferred from homology"/>
<evidence type="ECO:0000313" key="2">
    <source>
        <dbReference type="EMBL" id="CUM80149.1"/>
    </source>
</evidence>
<accession>A0A173RRC1</accession>